<evidence type="ECO:0000256" key="2">
    <source>
        <dbReference type="SAM" id="Phobius"/>
    </source>
</evidence>
<dbReference type="EMBL" id="MIGB01000017">
    <property type="protein sequence ID" value="OSY39406.1"/>
    <property type="molecule type" value="Genomic_DNA"/>
</dbReference>
<reference evidence="3 4" key="1">
    <citation type="submission" date="2016-09" db="EMBL/GenBank/DDBJ databases">
        <title>Pseudonocardia autotrophica DSM535, a candidate organism with high potential of specific P450 cytochromes.</title>
        <authorList>
            <person name="Grumaz C."/>
            <person name="Vainshtein Y."/>
            <person name="Kirstahler P."/>
            <person name="Sohn K."/>
        </authorList>
    </citation>
    <scope>NUCLEOTIDE SEQUENCE [LARGE SCALE GENOMIC DNA]</scope>
    <source>
        <strain evidence="3 4">DSM 535</strain>
    </source>
</reference>
<gene>
    <name evidence="3" type="ORF">BG845_03351</name>
</gene>
<feature type="compositionally biased region" description="Basic and acidic residues" evidence="1">
    <location>
        <begin position="69"/>
        <end position="91"/>
    </location>
</feature>
<dbReference type="STRING" id="2074.BG845_03351"/>
<evidence type="ECO:0000313" key="3">
    <source>
        <dbReference type="EMBL" id="OSY39406.1"/>
    </source>
</evidence>
<organism evidence="3 4">
    <name type="scientific">Pseudonocardia autotrophica</name>
    <name type="common">Amycolata autotrophica</name>
    <name type="synonym">Nocardia autotrophica</name>
    <dbReference type="NCBI Taxonomy" id="2074"/>
    <lineage>
        <taxon>Bacteria</taxon>
        <taxon>Bacillati</taxon>
        <taxon>Actinomycetota</taxon>
        <taxon>Actinomycetes</taxon>
        <taxon>Pseudonocardiales</taxon>
        <taxon>Pseudonocardiaceae</taxon>
        <taxon>Pseudonocardia</taxon>
    </lineage>
</organism>
<feature type="transmembrane region" description="Helical" evidence="2">
    <location>
        <begin position="30"/>
        <end position="54"/>
    </location>
</feature>
<evidence type="ECO:0000313" key="4">
    <source>
        <dbReference type="Proteomes" id="UP000194360"/>
    </source>
</evidence>
<evidence type="ECO:0000256" key="1">
    <source>
        <dbReference type="SAM" id="MobiDB-lite"/>
    </source>
</evidence>
<feature type="region of interest" description="Disordered" evidence="1">
    <location>
        <begin position="63"/>
        <end position="91"/>
    </location>
</feature>
<protein>
    <submittedName>
        <fullName evidence="3">Uncharacterized protein</fullName>
    </submittedName>
</protein>
<dbReference type="Proteomes" id="UP000194360">
    <property type="component" value="Unassembled WGS sequence"/>
</dbReference>
<sequence length="91" mass="9738">MPGSGDPRPGTGAPGTPGGRRADVPVGWRVVHWFSTGLLIALSAGTAAWAGWLLRRLFVVEPATAPEPGRTDRRVPDDADDDDHHTEERDS</sequence>
<accession>A0A1Y2MW47</accession>
<comment type="caution">
    <text evidence="3">The sequence shown here is derived from an EMBL/GenBank/DDBJ whole genome shotgun (WGS) entry which is preliminary data.</text>
</comment>
<dbReference type="AlphaFoldDB" id="A0A1Y2MW47"/>
<keyword evidence="4" id="KW-1185">Reference proteome</keyword>
<proteinExistence type="predicted"/>
<keyword evidence="2" id="KW-1133">Transmembrane helix</keyword>
<name>A0A1Y2MW47_PSEAH</name>
<feature type="compositionally biased region" description="Low complexity" evidence="1">
    <location>
        <begin position="1"/>
        <end position="11"/>
    </location>
</feature>
<keyword evidence="2" id="KW-0812">Transmembrane</keyword>
<feature type="region of interest" description="Disordered" evidence="1">
    <location>
        <begin position="1"/>
        <end position="23"/>
    </location>
</feature>
<keyword evidence="2" id="KW-0472">Membrane</keyword>